<dbReference type="InterPro" id="IPR040521">
    <property type="entry name" value="KDZ"/>
</dbReference>
<dbReference type="AlphaFoldDB" id="A0A8H6S212"/>
<name>A0A8H6S212_MYCCL</name>
<dbReference type="InterPro" id="IPR041457">
    <property type="entry name" value="CxC2_KDZ-assoc"/>
</dbReference>
<organism evidence="2 3">
    <name type="scientific">Mycena chlorophos</name>
    <name type="common">Agaric fungus</name>
    <name type="synonym">Agaricus chlorophos</name>
    <dbReference type="NCBI Taxonomy" id="658473"/>
    <lineage>
        <taxon>Eukaryota</taxon>
        <taxon>Fungi</taxon>
        <taxon>Dikarya</taxon>
        <taxon>Basidiomycota</taxon>
        <taxon>Agaricomycotina</taxon>
        <taxon>Agaricomycetes</taxon>
        <taxon>Agaricomycetidae</taxon>
        <taxon>Agaricales</taxon>
        <taxon>Marasmiineae</taxon>
        <taxon>Mycenaceae</taxon>
        <taxon>Mycena</taxon>
    </lineage>
</organism>
<accession>A0A8H6S212</accession>
<dbReference type="Pfam" id="PF18803">
    <property type="entry name" value="CxC2"/>
    <property type="match status" value="1"/>
</dbReference>
<evidence type="ECO:0000259" key="1">
    <source>
        <dbReference type="Pfam" id="PF18803"/>
    </source>
</evidence>
<proteinExistence type="predicted"/>
<dbReference type="OrthoDB" id="2804062at2759"/>
<dbReference type="PANTHER" id="PTHR33096">
    <property type="entry name" value="CXC2 DOMAIN-CONTAINING PROTEIN"/>
    <property type="match status" value="1"/>
</dbReference>
<sequence length="934" mass="104827">MSSAQSLALERVAGDAAGAGLYVRRSENLSLEYASSSEVPTRPFVVLRAGSGGKLRLVIGEQPANLMRYLDRPSTVFPHYGWRLLRSRGVKWSFLFRSAHAPPYLVPNAAHHACGICEGVLVHPVNAYDPVAPTPTRIFRCNDCGHFLRCLDCTKNDHCFTPLHHIEEWNGEFWLTVSLADLGLVFQLGHAGFQCPFPDNNIHTMSVVDAPFIRTVRLKYCGCPRSRGLSKVQQLLRNAGILPPSSIPRHAPTFRTLEAFRLYNVVGNLNVTDFDRTRQMYRMTRQWAFLTHLKRSGRGHDPAGPEETPLGGCAVLCWACPQDGVNIPSDWRSVDPKYQFLYMMILAMDANFRLKNRIRKNEIDDPALGPGWAYWVEPQGYREHVKNRVSEADITTCTAFAALLQKDTRMTTGLRVSGVGGCVCARHECMRPNGLGDLQKGERYCNMDWILFSAIMSLVVLSLTISYDIACQWKINLPERMKNLPASMQRDLAKMKIQYGLPVWHSPSHIAECQEENDLSLKPGVGKTDGEGIERFWSGLNPAAYSTKEMGLGHRADTIDDRIDNHNFLKNMTLGSTLQRRLVVAREERQRQIDAFEVVSEGIEPELQLRWAEQVRQWENDNSNQNPFILQRKECLSEAQIRLQLQNEEKQQDLDGRASIAGGSATSFIAAGIQIEDAQYVSLLVLHNILLDVGTVFAHIKSPYLVSATHEIKTDELRSSLLEKITRFRELQAIYMPGAAAALAVHESARDHNALSPEPEEVILLMPSQMPRRPDHQGDRSSDDGLEGCLPGLASIEERQRVSQCENSLSELRSSLHSKRWLIAHRNANSTGQRQTTKAAQLIQRMGRHGDCLASRYRRGHDALCGLGVATKHPHLRVLQQSDVQLDGDSDFADLDARRKLRVDWFWTRSPTSSKYAASLKEGYVVDLDGAGSV</sequence>
<dbReference type="Proteomes" id="UP000613580">
    <property type="component" value="Unassembled WGS sequence"/>
</dbReference>
<evidence type="ECO:0000313" key="2">
    <source>
        <dbReference type="EMBL" id="KAF7290397.1"/>
    </source>
</evidence>
<dbReference type="PANTHER" id="PTHR33096:SF1">
    <property type="entry name" value="CXC1-LIKE CYSTEINE CLUSTER ASSOCIATED WITH KDZ TRANSPOSASES DOMAIN-CONTAINING PROTEIN"/>
    <property type="match status" value="1"/>
</dbReference>
<protein>
    <submittedName>
        <fullName evidence="2">CxC2 domain-containing protein</fullName>
    </submittedName>
</protein>
<dbReference type="Pfam" id="PF18758">
    <property type="entry name" value="KDZ"/>
    <property type="match status" value="1"/>
</dbReference>
<evidence type="ECO:0000313" key="3">
    <source>
        <dbReference type="Proteomes" id="UP000613580"/>
    </source>
</evidence>
<reference evidence="2" key="1">
    <citation type="submission" date="2020-05" db="EMBL/GenBank/DDBJ databases">
        <title>Mycena genomes resolve the evolution of fungal bioluminescence.</title>
        <authorList>
            <person name="Tsai I.J."/>
        </authorList>
    </citation>
    <scope>NUCLEOTIDE SEQUENCE</scope>
    <source>
        <strain evidence="2">110903Hualien_Pintung</strain>
    </source>
</reference>
<comment type="caution">
    <text evidence="2">The sequence shown here is derived from an EMBL/GenBank/DDBJ whole genome shotgun (WGS) entry which is preliminary data.</text>
</comment>
<keyword evidence="3" id="KW-1185">Reference proteome</keyword>
<feature type="domain" description="CxC2-like cysteine cluster KDZ transposase-associated" evidence="1">
    <location>
        <begin position="179"/>
        <end position="277"/>
    </location>
</feature>
<dbReference type="EMBL" id="JACAZE010000026">
    <property type="protein sequence ID" value="KAF7290397.1"/>
    <property type="molecule type" value="Genomic_DNA"/>
</dbReference>
<gene>
    <name evidence="2" type="ORF">HMN09_01297700</name>
</gene>